<dbReference type="AlphaFoldDB" id="A0A9N9FM86"/>
<feature type="non-terminal residue" evidence="1">
    <location>
        <position position="48"/>
    </location>
</feature>
<gene>
    <name evidence="1" type="ORF">DERYTH_LOCUS5087</name>
</gene>
<dbReference type="Proteomes" id="UP000789405">
    <property type="component" value="Unassembled WGS sequence"/>
</dbReference>
<protein>
    <submittedName>
        <fullName evidence="1">7995_t:CDS:1</fullName>
    </submittedName>
</protein>
<accession>A0A9N9FM86</accession>
<comment type="caution">
    <text evidence="1">The sequence shown here is derived from an EMBL/GenBank/DDBJ whole genome shotgun (WGS) entry which is preliminary data.</text>
</comment>
<name>A0A9N9FM86_9GLOM</name>
<keyword evidence="2" id="KW-1185">Reference proteome</keyword>
<evidence type="ECO:0000313" key="1">
    <source>
        <dbReference type="EMBL" id="CAG8547155.1"/>
    </source>
</evidence>
<sequence>IVITEISVLVPLLFWYLYEWSISVHCHVKVSRWVEARVKLVVRVMVEI</sequence>
<organism evidence="1 2">
    <name type="scientific">Dentiscutata erythropus</name>
    <dbReference type="NCBI Taxonomy" id="1348616"/>
    <lineage>
        <taxon>Eukaryota</taxon>
        <taxon>Fungi</taxon>
        <taxon>Fungi incertae sedis</taxon>
        <taxon>Mucoromycota</taxon>
        <taxon>Glomeromycotina</taxon>
        <taxon>Glomeromycetes</taxon>
        <taxon>Diversisporales</taxon>
        <taxon>Gigasporaceae</taxon>
        <taxon>Dentiscutata</taxon>
    </lineage>
</organism>
<evidence type="ECO:0000313" key="2">
    <source>
        <dbReference type="Proteomes" id="UP000789405"/>
    </source>
</evidence>
<dbReference type="EMBL" id="CAJVPY010002064">
    <property type="protein sequence ID" value="CAG8547155.1"/>
    <property type="molecule type" value="Genomic_DNA"/>
</dbReference>
<reference evidence="1" key="1">
    <citation type="submission" date="2021-06" db="EMBL/GenBank/DDBJ databases">
        <authorList>
            <person name="Kallberg Y."/>
            <person name="Tangrot J."/>
            <person name="Rosling A."/>
        </authorList>
    </citation>
    <scope>NUCLEOTIDE SEQUENCE</scope>
    <source>
        <strain evidence="1">MA453B</strain>
    </source>
</reference>
<proteinExistence type="predicted"/>